<protein>
    <submittedName>
        <fullName evidence="1">Type II secretion system protein M</fullName>
    </submittedName>
</protein>
<dbReference type="Pfam" id="PF04612">
    <property type="entry name" value="T2SSM"/>
    <property type="match status" value="1"/>
</dbReference>
<evidence type="ECO:0000313" key="1">
    <source>
        <dbReference type="EMBL" id="MBD3664942.1"/>
    </source>
</evidence>
<dbReference type="Proteomes" id="UP000635142">
    <property type="component" value="Unassembled WGS sequence"/>
</dbReference>
<dbReference type="Gene3D" id="3.30.1360.100">
    <property type="entry name" value="General secretion pathway protein M, EpsM"/>
    <property type="match status" value="1"/>
</dbReference>
<dbReference type="EMBL" id="JACTAG010000002">
    <property type="protein sequence ID" value="MBD3664942.1"/>
    <property type="molecule type" value="Genomic_DNA"/>
</dbReference>
<reference evidence="1" key="1">
    <citation type="submission" date="2020-08" db="EMBL/GenBank/DDBJ databases">
        <title>Sulfitobacter aestuariivivens sp. nov., isolated from a tidal flat.</title>
        <authorList>
            <person name="Park S."/>
            <person name="Yoon J.-H."/>
        </authorList>
    </citation>
    <scope>NUCLEOTIDE SEQUENCE</scope>
    <source>
        <strain evidence="1">TSTF-M16</strain>
    </source>
</reference>
<accession>A0A927HEM7</accession>
<sequence>MSARLIDFLLSRTARERVLLGALMLICLPLLLAFAVVIPLQEARAQAQSEHQEARALGIWVSERVAELNTFGDAPDVVRSAPIGSSGLEQSLIDAGLRDQISDLGVGDAGVIELRFDLVRFVTLANWISANKPTWGYDITSFRFEATNASGRVSATLSLAPQS</sequence>
<dbReference type="GO" id="GO:0015627">
    <property type="term" value="C:type II protein secretion system complex"/>
    <property type="evidence" value="ECO:0007669"/>
    <property type="project" value="InterPro"/>
</dbReference>
<dbReference type="GO" id="GO:0015628">
    <property type="term" value="P:protein secretion by the type II secretion system"/>
    <property type="evidence" value="ECO:0007669"/>
    <property type="project" value="InterPro"/>
</dbReference>
<dbReference type="InterPro" id="IPR007690">
    <property type="entry name" value="T2SS_GspM"/>
</dbReference>
<dbReference type="RefSeq" id="WP_191075950.1">
    <property type="nucleotide sequence ID" value="NZ_JACTAG010000002.1"/>
</dbReference>
<organism evidence="1 2">
    <name type="scientific">Sulfitobacter aestuariivivens</name>
    <dbReference type="NCBI Taxonomy" id="2766981"/>
    <lineage>
        <taxon>Bacteria</taxon>
        <taxon>Pseudomonadati</taxon>
        <taxon>Pseudomonadota</taxon>
        <taxon>Alphaproteobacteria</taxon>
        <taxon>Rhodobacterales</taxon>
        <taxon>Roseobacteraceae</taxon>
        <taxon>Sulfitobacter</taxon>
    </lineage>
</organism>
<proteinExistence type="predicted"/>
<name>A0A927HEM7_9RHOB</name>
<dbReference type="AlphaFoldDB" id="A0A927HEM7"/>
<gene>
    <name evidence="1" type="ORF">H9Q16_13500</name>
</gene>
<evidence type="ECO:0000313" key="2">
    <source>
        <dbReference type="Proteomes" id="UP000635142"/>
    </source>
</evidence>
<keyword evidence="2" id="KW-1185">Reference proteome</keyword>
<comment type="caution">
    <text evidence="1">The sequence shown here is derived from an EMBL/GenBank/DDBJ whole genome shotgun (WGS) entry which is preliminary data.</text>
</comment>